<feature type="transmembrane region" description="Helical" evidence="12">
    <location>
        <begin position="47"/>
        <end position="68"/>
    </location>
</feature>
<evidence type="ECO:0000259" key="13">
    <source>
        <dbReference type="PROSITE" id="PS50109"/>
    </source>
</evidence>
<evidence type="ECO:0000256" key="5">
    <source>
        <dbReference type="ARBA" id="ARBA00022679"/>
    </source>
</evidence>
<evidence type="ECO:0000256" key="8">
    <source>
        <dbReference type="ARBA" id="ARBA00022989"/>
    </source>
</evidence>
<dbReference type="InterPro" id="IPR036890">
    <property type="entry name" value="HATPase_C_sf"/>
</dbReference>
<gene>
    <name evidence="15" type="ORF">FEM03_12345</name>
</gene>
<dbReference type="InterPro" id="IPR003660">
    <property type="entry name" value="HAMP_dom"/>
</dbReference>
<comment type="caution">
    <text evidence="15">The sequence shown here is derived from an EMBL/GenBank/DDBJ whole genome shotgun (WGS) entry which is preliminary data.</text>
</comment>
<dbReference type="SMART" id="SM00388">
    <property type="entry name" value="HisKA"/>
    <property type="match status" value="1"/>
</dbReference>
<accession>A0A5R8KDX9</accession>
<dbReference type="GO" id="GO:0005886">
    <property type="term" value="C:plasma membrane"/>
    <property type="evidence" value="ECO:0007669"/>
    <property type="project" value="TreeGrafter"/>
</dbReference>
<keyword evidence="10 12" id="KW-0472">Membrane</keyword>
<dbReference type="InterPro" id="IPR003594">
    <property type="entry name" value="HATPase_dom"/>
</dbReference>
<keyword evidence="9" id="KW-0902">Two-component regulatory system</keyword>
<keyword evidence="16" id="KW-1185">Reference proteome</keyword>
<dbReference type="SMART" id="SM00387">
    <property type="entry name" value="HATPase_c"/>
    <property type="match status" value="1"/>
</dbReference>
<dbReference type="Proteomes" id="UP000306196">
    <property type="component" value="Unassembled WGS sequence"/>
</dbReference>
<keyword evidence="5" id="KW-0808">Transferase</keyword>
<feature type="domain" description="HAMP" evidence="14">
    <location>
        <begin position="70"/>
        <end position="123"/>
    </location>
</feature>
<evidence type="ECO:0000256" key="9">
    <source>
        <dbReference type="ARBA" id="ARBA00023012"/>
    </source>
</evidence>
<dbReference type="SUPFAM" id="SSF47384">
    <property type="entry name" value="Homodimeric domain of signal transducing histidine kinase"/>
    <property type="match status" value="1"/>
</dbReference>
<protein>
    <recommendedName>
        <fullName evidence="3">histidine kinase</fullName>
        <ecNumber evidence="3">2.7.13.3</ecNumber>
    </recommendedName>
</protein>
<keyword evidence="7" id="KW-0418">Kinase</keyword>
<dbReference type="SUPFAM" id="SSF55874">
    <property type="entry name" value="ATPase domain of HSP90 chaperone/DNA topoisomerase II/histidine kinase"/>
    <property type="match status" value="1"/>
</dbReference>
<proteinExistence type="predicted"/>
<dbReference type="Gene3D" id="6.10.340.10">
    <property type="match status" value="1"/>
</dbReference>
<comment type="subcellular location">
    <subcellularLocation>
        <location evidence="2">Membrane</location>
    </subcellularLocation>
</comment>
<evidence type="ECO:0000256" key="1">
    <source>
        <dbReference type="ARBA" id="ARBA00000085"/>
    </source>
</evidence>
<keyword evidence="4" id="KW-0597">Phosphoprotein</keyword>
<evidence type="ECO:0000313" key="15">
    <source>
        <dbReference type="EMBL" id="TLD70508.1"/>
    </source>
</evidence>
<keyword evidence="6 12" id="KW-0812">Transmembrane</keyword>
<evidence type="ECO:0000256" key="3">
    <source>
        <dbReference type="ARBA" id="ARBA00012438"/>
    </source>
</evidence>
<dbReference type="CDD" id="cd00075">
    <property type="entry name" value="HATPase"/>
    <property type="match status" value="1"/>
</dbReference>
<dbReference type="PRINTS" id="PR00344">
    <property type="entry name" value="BCTRLSENSOR"/>
</dbReference>
<dbReference type="InterPro" id="IPR003661">
    <property type="entry name" value="HisK_dim/P_dom"/>
</dbReference>
<sequence length="354" mass="39611">MKRSLQTRLFWGHACFFLIASIITILITWDELEHRHHPGTAQAWRALYTAALVACAPVLLIASASWWLTRRALSPVIDLTRAAEHIHEDSLHQNIPLRGTGDEIDRLTSVLNDMTSRLDTSFQRVREFTLHASHELKTPLTILRNGFETSLSDPTLTPSHRDKLCLWLDETDRLNRIVSGLTFLTQADAQQIELNFETVDLAELVRDTANEANILGQSQNIAVNTLINSPHILQADRHRLRQLLLNLTDNAIKYNRPNGYVTYRIREDAVHHHVDVQSGGRGIDAEELPKIFDRFFRSGTSRGTSTEGCGLGLSIALWIAQSHGGTLTARSSPDNTTLTLSLKRSNASPNPSSP</sequence>
<evidence type="ECO:0000259" key="14">
    <source>
        <dbReference type="PROSITE" id="PS50885"/>
    </source>
</evidence>
<dbReference type="Gene3D" id="3.30.565.10">
    <property type="entry name" value="Histidine kinase-like ATPase, C-terminal domain"/>
    <property type="match status" value="1"/>
</dbReference>
<dbReference type="CDD" id="cd06225">
    <property type="entry name" value="HAMP"/>
    <property type="match status" value="1"/>
</dbReference>
<dbReference type="PROSITE" id="PS50109">
    <property type="entry name" value="HIS_KIN"/>
    <property type="match status" value="1"/>
</dbReference>
<evidence type="ECO:0000256" key="4">
    <source>
        <dbReference type="ARBA" id="ARBA00022553"/>
    </source>
</evidence>
<dbReference type="InterPro" id="IPR036097">
    <property type="entry name" value="HisK_dim/P_sf"/>
</dbReference>
<evidence type="ECO:0000256" key="2">
    <source>
        <dbReference type="ARBA" id="ARBA00004370"/>
    </source>
</evidence>
<dbReference type="AlphaFoldDB" id="A0A5R8KDX9"/>
<dbReference type="RefSeq" id="WP_138086564.1">
    <property type="nucleotide sequence ID" value="NZ_VAUV01000008.1"/>
</dbReference>
<evidence type="ECO:0000256" key="7">
    <source>
        <dbReference type="ARBA" id="ARBA00022777"/>
    </source>
</evidence>
<dbReference type="PROSITE" id="PS50885">
    <property type="entry name" value="HAMP"/>
    <property type="match status" value="1"/>
</dbReference>
<dbReference type="PANTHER" id="PTHR45436:SF5">
    <property type="entry name" value="SENSOR HISTIDINE KINASE TRCS"/>
    <property type="match status" value="1"/>
</dbReference>
<dbReference type="InterPro" id="IPR050428">
    <property type="entry name" value="TCS_sensor_his_kinase"/>
</dbReference>
<dbReference type="Pfam" id="PF00672">
    <property type="entry name" value="HAMP"/>
    <property type="match status" value="1"/>
</dbReference>
<feature type="domain" description="Histidine kinase" evidence="13">
    <location>
        <begin position="131"/>
        <end position="346"/>
    </location>
</feature>
<dbReference type="EMBL" id="VAUV01000008">
    <property type="protein sequence ID" value="TLD70508.1"/>
    <property type="molecule type" value="Genomic_DNA"/>
</dbReference>
<feature type="region of interest" description="Disordered" evidence="11">
    <location>
        <begin position="326"/>
        <end position="354"/>
    </location>
</feature>
<dbReference type="SUPFAM" id="SSF158472">
    <property type="entry name" value="HAMP domain-like"/>
    <property type="match status" value="1"/>
</dbReference>
<dbReference type="CDD" id="cd00082">
    <property type="entry name" value="HisKA"/>
    <property type="match status" value="1"/>
</dbReference>
<evidence type="ECO:0000313" key="16">
    <source>
        <dbReference type="Proteomes" id="UP000306196"/>
    </source>
</evidence>
<organism evidence="15 16">
    <name type="scientific">Phragmitibacter flavus</name>
    <dbReference type="NCBI Taxonomy" id="2576071"/>
    <lineage>
        <taxon>Bacteria</taxon>
        <taxon>Pseudomonadati</taxon>
        <taxon>Verrucomicrobiota</taxon>
        <taxon>Verrucomicrobiia</taxon>
        <taxon>Verrucomicrobiales</taxon>
        <taxon>Verrucomicrobiaceae</taxon>
        <taxon>Phragmitibacter</taxon>
    </lineage>
</organism>
<dbReference type="EC" id="2.7.13.3" evidence="3"/>
<dbReference type="Pfam" id="PF02518">
    <property type="entry name" value="HATPase_c"/>
    <property type="match status" value="1"/>
</dbReference>
<evidence type="ECO:0000256" key="12">
    <source>
        <dbReference type="SAM" id="Phobius"/>
    </source>
</evidence>
<dbReference type="SMART" id="SM00304">
    <property type="entry name" value="HAMP"/>
    <property type="match status" value="1"/>
</dbReference>
<dbReference type="Pfam" id="PF00512">
    <property type="entry name" value="HisKA"/>
    <property type="match status" value="1"/>
</dbReference>
<keyword evidence="8 12" id="KW-1133">Transmembrane helix</keyword>
<evidence type="ECO:0000256" key="11">
    <source>
        <dbReference type="SAM" id="MobiDB-lite"/>
    </source>
</evidence>
<dbReference type="OrthoDB" id="9796330at2"/>
<comment type="catalytic activity">
    <reaction evidence="1">
        <text>ATP + protein L-histidine = ADP + protein N-phospho-L-histidine.</text>
        <dbReference type="EC" id="2.7.13.3"/>
    </reaction>
</comment>
<feature type="transmembrane region" description="Helical" evidence="12">
    <location>
        <begin position="9"/>
        <end position="27"/>
    </location>
</feature>
<dbReference type="InterPro" id="IPR005467">
    <property type="entry name" value="His_kinase_dom"/>
</dbReference>
<reference evidence="15 16" key="1">
    <citation type="submission" date="2019-05" db="EMBL/GenBank/DDBJ databases">
        <title>Verrucobacter flavum gen. nov., sp. nov. a new member of the family Verrucomicrobiaceae.</title>
        <authorList>
            <person name="Szuroczki S."/>
            <person name="Abbaszade G."/>
            <person name="Szabo A."/>
            <person name="Felfoldi T."/>
            <person name="Schumann P."/>
            <person name="Boka K."/>
            <person name="Keki Z."/>
            <person name="Toumi M."/>
            <person name="Toth E."/>
        </authorList>
    </citation>
    <scope>NUCLEOTIDE SEQUENCE [LARGE SCALE GENOMIC DNA]</scope>
    <source>
        <strain evidence="15 16">MG-N-17</strain>
    </source>
</reference>
<dbReference type="InterPro" id="IPR004358">
    <property type="entry name" value="Sig_transdc_His_kin-like_C"/>
</dbReference>
<evidence type="ECO:0000256" key="10">
    <source>
        <dbReference type="ARBA" id="ARBA00023136"/>
    </source>
</evidence>
<evidence type="ECO:0000256" key="6">
    <source>
        <dbReference type="ARBA" id="ARBA00022692"/>
    </source>
</evidence>
<name>A0A5R8KDX9_9BACT</name>
<dbReference type="GO" id="GO:0000155">
    <property type="term" value="F:phosphorelay sensor kinase activity"/>
    <property type="evidence" value="ECO:0007669"/>
    <property type="project" value="InterPro"/>
</dbReference>
<dbReference type="PANTHER" id="PTHR45436">
    <property type="entry name" value="SENSOR HISTIDINE KINASE YKOH"/>
    <property type="match status" value="1"/>
</dbReference>
<dbReference type="Gene3D" id="1.10.287.130">
    <property type="match status" value="1"/>
</dbReference>